<dbReference type="EMBL" id="BSOW01000003">
    <property type="protein sequence ID" value="GLR84497.1"/>
    <property type="molecule type" value="Genomic_DNA"/>
</dbReference>
<comment type="caution">
    <text evidence="1">The sequence shown here is derived from an EMBL/GenBank/DDBJ whole genome shotgun (WGS) entry which is preliminary data.</text>
</comment>
<gene>
    <name evidence="1" type="ORF">GCM10007857_12070</name>
</gene>
<name>A0ABQ6AX71_9BRAD</name>
<organism evidence="1 2">
    <name type="scientific">Bradyrhizobium iriomotense</name>
    <dbReference type="NCBI Taxonomy" id="441950"/>
    <lineage>
        <taxon>Bacteria</taxon>
        <taxon>Pseudomonadati</taxon>
        <taxon>Pseudomonadota</taxon>
        <taxon>Alphaproteobacteria</taxon>
        <taxon>Hyphomicrobiales</taxon>
        <taxon>Nitrobacteraceae</taxon>
        <taxon>Bradyrhizobium</taxon>
    </lineage>
</organism>
<dbReference type="RefSeq" id="WP_284262222.1">
    <property type="nucleotide sequence ID" value="NZ_BSOW01000003.1"/>
</dbReference>
<proteinExistence type="predicted"/>
<reference evidence="2" key="1">
    <citation type="journal article" date="2019" name="Int. J. Syst. Evol. Microbiol.">
        <title>The Global Catalogue of Microorganisms (GCM) 10K type strain sequencing project: providing services to taxonomists for standard genome sequencing and annotation.</title>
        <authorList>
            <consortium name="The Broad Institute Genomics Platform"/>
            <consortium name="The Broad Institute Genome Sequencing Center for Infectious Disease"/>
            <person name="Wu L."/>
            <person name="Ma J."/>
        </authorList>
    </citation>
    <scope>NUCLEOTIDE SEQUENCE [LARGE SCALE GENOMIC DNA]</scope>
    <source>
        <strain evidence="2">NBRC 102520</strain>
    </source>
</reference>
<protein>
    <submittedName>
        <fullName evidence="1">Uncharacterized protein</fullName>
    </submittedName>
</protein>
<evidence type="ECO:0000313" key="2">
    <source>
        <dbReference type="Proteomes" id="UP001156905"/>
    </source>
</evidence>
<accession>A0ABQ6AX71</accession>
<keyword evidence="2" id="KW-1185">Reference proteome</keyword>
<evidence type="ECO:0000313" key="1">
    <source>
        <dbReference type="EMBL" id="GLR84497.1"/>
    </source>
</evidence>
<dbReference type="Proteomes" id="UP001156905">
    <property type="component" value="Unassembled WGS sequence"/>
</dbReference>
<sequence length="204" mass="22391">MSGFFGPLDAEGRVPPHQQTRVAAFLMSAHGALARQFAYTLPTTLDSAWQTELNAQFYRETELVTLLLRATSWVPDPGLGYMAVTWESAWYPVPIHEISDWHLAVAAGLATLAHAVHAGIRPAALLPVEANPDDPFVAALRRIEFESGRLLQAQILLLKGSSLVPHRDVVNAALERRHSEVRKLWGNMLQSVGVALGDSNDEKP</sequence>